<gene>
    <name evidence="2" type="ORF">ACFOES_02260</name>
</gene>
<dbReference type="Proteomes" id="UP001595443">
    <property type="component" value="Unassembled WGS sequence"/>
</dbReference>
<organism evidence="2 3">
    <name type="scientific">Acidimangrovimonas pyrenivorans</name>
    <dbReference type="NCBI Taxonomy" id="2030798"/>
    <lineage>
        <taxon>Bacteria</taxon>
        <taxon>Pseudomonadati</taxon>
        <taxon>Pseudomonadota</taxon>
        <taxon>Alphaproteobacteria</taxon>
        <taxon>Rhodobacterales</taxon>
        <taxon>Paracoccaceae</taxon>
        <taxon>Acidimangrovimonas</taxon>
    </lineage>
</organism>
<feature type="compositionally biased region" description="Low complexity" evidence="1">
    <location>
        <begin position="163"/>
        <end position="173"/>
    </location>
</feature>
<sequence length="364" mass="37685">MQDKQLDRAEFDLLAVIRQIHATQGPVERSALSVTARGQGVEVARPLVRLKQLGLVEEFERRPSFFKRLFGARPMVMLRPTVAAEAVEGPAGAPPAEVAAAPEAAPEPAEAPATEAPVPPAAVPETVQEAVPQAPAPAAGLAAAAPLDAAPEKVTPAAPAPAPVADAAAPAEAPADDDVAPRAAPPRPVAARRRPAPRRVSNADYTEDLGGVPMDDAGPTLSAGVDPEILDGLREMLGVLGMELTLAGEALIGDRMAKGVAAGEALSQVVLFAFAHAVRASAASDDGAAEMPKLSEYAVEVMRELEKLRDAGAIEDARFEADMRQLWAMVQDDPAQAETLLADPVGGAAPPALLPEDQRPIIVD</sequence>
<protein>
    <submittedName>
        <fullName evidence="2">Uncharacterized protein</fullName>
    </submittedName>
</protein>
<comment type="caution">
    <text evidence="2">The sequence shown here is derived from an EMBL/GenBank/DDBJ whole genome shotgun (WGS) entry which is preliminary data.</text>
</comment>
<evidence type="ECO:0000313" key="3">
    <source>
        <dbReference type="Proteomes" id="UP001595443"/>
    </source>
</evidence>
<feature type="region of interest" description="Disordered" evidence="1">
    <location>
        <begin position="152"/>
        <end position="220"/>
    </location>
</feature>
<feature type="region of interest" description="Disordered" evidence="1">
    <location>
        <begin position="92"/>
        <end position="120"/>
    </location>
</feature>
<evidence type="ECO:0000313" key="2">
    <source>
        <dbReference type="EMBL" id="MFC2966905.1"/>
    </source>
</evidence>
<dbReference type="EMBL" id="JBHRSK010000003">
    <property type="protein sequence ID" value="MFC2966905.1"/>
    <property type="molecule type" value="Genomic_DNA"/>
</dbReference>
<dbReference type="RefSeq" id="WP_377831536.1">
    <property type="nucleotide sequence ID" value="NZ_JBHRSK010000003.1"/>
</dbReference>
<feature type="compositionally biased region" description="Low complexity" evidence="1">
    <location>
        <begin position="92"/>
        <end position="116"/>
    </location>
</feature>
<reference evidence="3" key="1">
    <citation type="journal article" date="2019" name="Int. J. Syst. Evol. Microbiol.">
        <title>The Global Catalogue of Microorganisms (GCM) 10K type strain sequencing project: providing services to taxonomists for standard genome sequencing and annotation.</title>
        <authorList>
            <consortium name="The Broad Institute Genomics Platform"/>
            <consortium name="The Broad Institute Genome Sequencing Center for Infectious Disease"/>
            <person name="Wu L."/>
            <person name="Ma J."/>
        </authorList>
    </citation>
    <scope>NUCLEOTIDE SEQUENCE [LARGE SCALE GENOMIC DNA]</scope>
    <source>
        <strain evidence="3">KCTC 62192</strain>
    </source>
</reference>
<evidence type="ECO:0000256" key="1">
    <source>
        <dbReference type="SAM" id="MobiDB-lite"/>
    </source>
</evidence>
<keyword evidence="3" id="KW-1185">Reference proteome</keyword>
<accession>A0ABV7ACM5</accession>
<name>A0ABV7ACM5_9RHOB</name>
<proteinExistence type="predicted"/>